<dbReference type="AlphaFoldDB" id="A0A235BU70"/>
<feature type="domain" description="LarA-like N-terminal" evidence="1">
    <location>
        <begin position="7"/>
        <end position="197"/>
    </location>
</feature>
<proteinExistence type="predicted"/>
<gene>
    <name evidence="3" type="ORF">CH330_04525</name>
</gene>
<dbReference type="Pfam" id="PF21113">
    <property type="entry name" value="LarA_C"/>
    <property type="match status" value="1"/>
</dbReference>
<comment type="caution">
    <text evidence="3">The sequence shown here is derived from an EMBL/GenBank/DDBJ whole genome shotgun (WGS) entry which is preliminary data.</text>
</comment>
<dbReference type="InterPro" id="IPR048520">
    <property type="entry name" value="LarA_C"/>
</dbReference>
<evidence type="ECO:0000313" key="3">
    <source>
        <dbReference type="EMBL" id="OYD15858.1"/>
    </source>
</evidence>
<dbReference type="PANTHER" id="PTHR33171">
    <property type="entry name" value="LAR_N DOMAIN-CONTAINING PROTEIN"/>
    <property type="match status" value="1"/>
</dbReference>
<protein>
    <submittedName>
        <fullName evidence="3">Uncharacterized protein</fullName>
    </submittedName>
</protein>
<dbReference type="EMBL" id="NOZP01000081">
    <property type="protein sequence ID" value="OYD15858.1"/>
    <property type="molecule type" value="Genomic_DNA"/>
</dbReference>
<dbReference type="Pfam" id="PF09861">
    <property type="entry name" value="Lar_N"/>
    <property type="match status" value="1"/>
</dbReference>
<reference evidence="3 4" key="1">
    <citation type="submission" date="2017-07" db="EMBL/GenBank/DDBJ databases">
        <title>Recovery of genomes from metagenomes via a dereplication, aggregation, and scoring strategy.</title>
        <authorList>
            <person name="Sieber C.M."/>
            <person name="Probst A.J."/>
            <person name="Sharrar A."/>
            <person name="Thomas B.C."/>
            <person name="Hess M."/>
            <person name="Tringe S.G."/>
            <person name="Banfield J.F."/>
        </authorList>
    </citation>
    <scope>NUCLEOTIDE SEQUENCE [LARGE SCALE GENOMIC DNA]</scope>
    <source>
        <strain evidence="3">JGI_Cruoil_03_51_56</strain>
    </source>
</reference>
<organism evidence="3 4">
    <name type="scientific">candidate division WOR-3 bacterium JGI_Cruoil_03_51_56</name>
    <dbReference type="NCBI Taxonomy" id="1973747"/>
    <lineage>
        <taxon>Bacteria</taxon>
        <taxon>Bacteria division WOR-3</taxon>
    </lineage>
</organism>
<dbReference type="Gene3D" id="3.40.50.11440">
    <property type="match status" value="1"/>
</dbReference>
<dbReference type="InterPro" id="IPR047926">
    <property type="entry name" value="Ni_dep_LarA"/>
</dbReference>
<evidence type="ECO:0000313" key="4">
    <source>
        <dbReference type="Proteomes" id="UP000215559"/>
    </source>
</evidence>
<evidence type="ECO:0000259" key="2">
    <source>
        <dbReference type="Pfam" id="PF21113"/>
    </source>
</evidence>
<accession>A0A235BU70</accession>
<dbReference type="GO" id="GO:0050043">
    <property type="term" value="F:lactate racemase activity"/>
    <property type="evidence" value="ECO:0007669"/>
    <property type="project" value="InterPro"/>
</dbReference>
<dbReference type="PANTHER" id="PTHR33171:SF17">
    <property type="entry name" value="LARA-LIKE N-TERMINAL DOMAIN-CONTAINING PROTEIN"/>
    <property type="match status" value="1"/>
</dbReference>
<dbReference type="NCBIfam" id="NF033504">
    <property type="entry name" value="Ni_dep_LarA"/>
    <property type="match status" value="1"/>
</dbReference>
<dbReference type="Gene3D" id="3.90.226.30">
    <property type="match status" value="1"/>
</dbReference>
<evidence type="ECO:0000259" key="1">
    <source>
        <dbReference type="Pfam" id="PF09861"/>
    </source>
</evidence>
<dbReference type="InterPro" id="IPR048068">
    <property type="entry name" value="LarA-like"/>
</dbReference>
<dbReference type="InterPro" id="IPR018657">
    <property type="entry name" value="LarA-like_N"/>
</dbReference>
<name>A0A235BU70_UNCW3</name>
<sequence>MELDLAYGDTARKLRIPDRNLLGILKPNDVKPFQDIGAEFAKASQAAAEFLKGGHRVLVLVNDYTRPTPSNLALVRLEPLLNDRDVKYIVCLGTHRSPTEDECHQIFGPDFYGRHKEQIINHDCRDKSKLFFRGKTSFGTEVWFNRELVWADRIIAINSLEPHYFAGYTGGRKGFLPGVAGLETVRQNHNNDNVTSPDSAALRLENNLIHKDMTEAAKMVIRPVFSIQVVIDRHHKPVSLDYGDLFESFATATSDAFKVYSVPIKEKADIALSVLRPPYDINFYQCQRAQEFGRLGLKKNGVQITISACRKGIGNDGFIQTFKNCTEPSEVLKFPKKERKLGWHKSARLAKLLKDIELYTVMGISDETAKQVFMHPFHSIQNAIDAAIQRVGPDAKIYIIPDAGAVIPVIE</sequence>
<feature type="domain" description="Lactate racemase C-terminal" evidence="2">
    <location>
        <begin position="267"/>
        <end position="407"/>
    </location>
</feature>
<dbReference type="Proteomes" id="UP000215559">
    <property type="component" value="Unassembled WGS sequence"/>
</dbReference>
<dbReference type="InterPro" id="IPR043166">
    <property type="entry name" value="LarA-like_C"/>
</dbReference>